<dbReference type="AlphaFoldDB" id="A0A316EFB2"/>
<name>A0A316EFB2_9BACT</name>
<dbReference type="Proteomes" id="UP000245489">
    <property type="component" value="Unassembled WGS sequence"/>
</dbReference>
<gene>
    <name evidence="1" type="ORF">LV89_00495</name>
</gene>
<accession>A0A316EFB2</accession>
<reference evidence="1 2" key="1">
    <citation type="submission" date="2018-05" db="EMBL/GenBank/DDBJ databases">
        <title>Genomic Encyclopedia of Archaeal and Bacterial Type Strains, Phase II (KMG-II): from individual species to whole genera.</title>
        <authorList>
            <person name="Goeker M."/>
        </authorList>
    </citation>
    <scope>NUCLEOTIDE SEQUENCE [LARGE SCALE GENOMIC DNA]</scope>
    <source>
        <strain evidence="1 2">DSM 22214</strain>
    </source>
</reference>
<sequence>MACKGTTILLICNNFLKYNFKNYNSTHFLGANYLCYYEEATLENRYINGDFVYLLYHYFINEKRGFFQVGQMFISRKILTLIIRKV</sequence>
<evidence type="ECO:0000313" key="2">
    <source>
        <dbReference type="Proteomes" id="UP000245489"/>
    </source>
</evidence>
<dbReference type="EMBL" id="QGGO01000002">
    <property type="protein sequence ID" value="PWK28942.1"/>
    <property type="molecule type" value="Genomic_DNA"/>
</dbReference>
<keyword evidence="2" id="KW-1185">Reference proteome</keyword>
<proteinExistence type="predicted"/>
<protein>
    <submittedName>
        <fullName evidence="1">Uncharacterized protein</fullName>
    </submittedName>
</protein>
<organism evidence="1 2">
    <name type="scientific">Arcicella aurantiaca</name>
    <dbReference type="NCBI Taxonomy" id="591202"/>
    <lineage>
        <taxon>Bacteria</taxon>
        <taxon>Pseudomonadati</taxon>
        <taxon>Bacteroidota</taxon>
        <taxon>Cytophagia</taxon>
        <taxon>Cytophagales</taxon>
        <taxon>Flectobacillaceae</taxon>
        <taxon>Arcicella</taxon>
    </lineage>
</organism>
<comment type="caution">
    <text evidence="1">The sequence shown here is derived from an EMBL/GenBank/DDBJ whole genome shotgun (WGS) entry which is preliminary data.</text>
</comment>
<evidence type="ECO:0000313" key="1">
    <source>
        <dbReference type="EMBL" id="PWK28942.1"/>
    </source>
</evidence>